<evidence type="ECO:0000256" key="1">
    <source>
        <dbReference type="SAM" id="Phobius"/>
    </source>
</evidence>
<sequence>MLSKAFLEKHFSALYFTGFLVGLVFAFVYASNQIIAGDQTQMLHKGYLAAYSGIWTNFGNAASAVGSVPGSLTTWLVAGPLLIWDSPWAPVVLLFALRILSLFLLDSVIKQVFNNPMRLALLALYWLNPWLLYDSLLYNPSYLCFFAALHLWSAFKMREGGNTFLYTFLHILSIGLAMQLHYSWPVLAVLSLYLLYRGMGKVSWLGVMAALLALGLSLIPYLLEYMVNEQLSRESDRYIGYGLVHVYPVLKALLYWFRYASLLFSNKVIAYSEFDWLTSIEWLRMTALYSWKGLIFIVGGLSVLVSVKASWDWWQQIKSKIKRSTSTEVLSDKTLWLKLYAFGAVIGVLVSAALSPITFSYWHLILVYPIALIPMLFAVQKWGSEKPQLMSKIAPLFCVYIIMINLLASHDSIKYSYKVNYADQVEAFLQLTPEKYNLQEHR</sequence>
<proteinExistence type="predicted"/>
<keyword evidence="1" id="KW-0812">Transmembrane</keyword>
<dbReference type="Proteomes" id="UP000236721">
    <property type="component" value="Unassembled WGS sequence"/>
</dbReference>
<keyword evidence="3" id="KW-1185">Reference proteome</keyword>
<protein>
    <recommendedName>
        <fullName evidence="4">3-deoxy-D-manno-octulosonic acid transferase</fullName>
    </recommendedName>
</protein>
<feature type="transmembrane region" description="Helical" evidence="1">
    <location>
        <begin position="139"/>
        <end position="155"/>
    </location>
</feature>
<feature type="transmembrane region" description="Helical" evidence="1">
    <location>
        <begin position="335"/>
        <end position="354"/>
    </location>
</feature>
<reference evidence="3" key="1">
    <citation type="submission" date="2016-10" db="EMBL/GenBank/DDBJ databases">
        <authorList>
            <person name="Varghese N."/>
            <person name="Submissions S."/>
        </authorList>
    </citation>
    <scope>NUCLEOTIDE SEQUENCE [LARGE SCALE GENOMIC DNA]</scope>
    <source>
        <strain evidence="3">CGMCC 1.7062</strain>
    </source>
</reference>
<evidence type="ECO:0000313" key="3">
    <source>
        <dbReference type="Proteomes" id="UP000236721"/>
    </source>
</evidence>
<feature type="transmembrane region" description="Helical" evidence="1">
    <location>
        <begin position="293"/>
        <end position="314"/>
    </location>
</feature>
<dbReference type="EMBL" id="FNVG01000034">
    <property type="protein sequence ID" value="SEG69958.1"/>
    <property type="molecule type" value="Genomic_DNA"/>
</dbReference>
<evidence type="ECO:0008006" key="4">
    <source>
        <dbReference type="Google" id="ProtNLM"/>
    </source>
</evidence>
<evidence type="ECO:0000313" key="2">
    <source>
        <dbReference type="EMBL" id="SEG69958.1"/>
    </source>
</evidence>
<feature type="transmembrane region" description="Helical" evidence="1">
    <location>
        <begin position="238"/>
        <end position="257"/>
    </location>
</feature>
<feature type="transmembrane region" description="Helical" evidence="1">
    <location>
        <begin position="12"/>
        <end position="35"/>
    </location>
</feature>
<keyword evidence="1" id="KW-0472">Membrane</keyword>
<name>A0A1H6CAL3_9VIBR</name>
<feature type="transmembrane region" description="Helical" evidence="1">
    <location>
        <begin position="164"/>
        <end position="184"/>
    </location>
</feature>
<dbReference type="AlphaFoldDB" id="A0A1H6CAL3"/>
<feature type="transmembrane region" description="Helical" evidence="1">
    <location>
        <begin position="88"/>
        <end position="105"/>
    </location>
</feature>
<feature type="transmembrane region" description="Helical" evidence="1">
    <location>
        <begin position="204"/>
        <end position="226"/>
    </location>
</feature>
<dbReference type="RefSeq" id="WP_103882316.1">
    <property type="nucleotide sequence ID" value="NZ_FNVG01000034.1"/>
</dbReference>
<feature type="transmembrane region" description="Helical" evidence="1">
    <location>
        <begin position="360"/>
        <end position="377"/>
    </location>
</feature>
<gene>
    <name evidence="2" type="ORF">SAMN04488244_13422</name>
</gene>
<accession>A0A1H6CAL3</accession>
<organism evidence="2 3">
    <name type="scientific">Vibrio hangzhouensis</name>
    <dbReference type="NCBI Taxonomy" id="462991"/>
    <lineage>
        <taxon>Bacteria</taxon>
        <taxon>Pseudomonadati</taxon>
        <taxon>Pseudomonadota</taxon>
        <taxon>Gammaproteobacteria</taxon>
        <taxon>Vibrionales</taxon>
        <taxon>Vibrionaceae</taxon>
        <taxon>Vibrio</taxon>
    </lineage>
</organism>
<keyword evidence="1" id="KW-1133">Transmembrane helix</keyword>
<feature type="transmembrane region" description="Helical" evidence="1">
    <location>
        <begin position="389"/>
        <end position="408"/>
    </location>
</feature>
<dbReference type="OrthoDB" id="5332564at2"/>